<protein>
    <submittedName>
        <fullName evidence="1">12728_t:CDS:1</fullName>
    </submittedName>
</protein>
<gene>
    <name evidence="1" type="ORF">RPERSI_LOCUS25359</name>
</gene>
<organism evidence="1 2">
    <name type="scientific">Racocetra persica</name>
    <dbReference type="NCBI Taxonomy" id="160502"/>
    <lineage>
        <taxon>Eukaryota</taxon>
        <taxon>Fungi</taxon>
        <taxon>Fungi incertae sedis</taxon>
        <taxon>Mucoromycota</taxon>
        <taxon>Glomeromycotina</taxon>
        <taxon>Glomeromycetes</taxon>
        <taxon>Diversisporales</taxon>
        <taxon>Gigasporaceae</taxon>
        <taxon>Racocetra</taxon>
    </lineage>
</organism>
<proteinExistence type="predicted"/>
<evidence type="ECO:0000313" key="1">
    <source>
        <dbReference type="EMBL" id="CAG8820459.1"/>
    </source>
</evidence>
<feature type="non-terminal residue" evidence="1">
    <location>
        <position position="1"/>
    </location>
</feature>
<dbReference type="EMBL" id="CAJVQC010083675">
    <property type="protein sequence ID" value="CAG8820459.1"/>
    <property type="molecule type" value="Genomic_DNA"/>
</dbReference>
<sequence>TKEFKDCKIIECTEEYTSKICEKCEFIKSNLGESKVFRCDQCDMWRWIK</sequence>
<keyword evidence="2" id="KW-1185">Reference proteome</keyword>
<comment type="caution">
    <text evidence="1">The sequence shown here is derived from an EMBL/GenBank/DDBJ whole genome shotgun (WGS) entry which is preliminary data.</text>
</comment>
<dbReference type="Proteomes" id="UP000789920">
    <property type="component" value="Unassembled WGS sequence"/>
</dbReference>
<evidence type="ECO:0000313" key="2">
    <source>
        <dbReference type="Proteomes" id="UP000789920"/>
    </source>
</evidence>
<name>A0ACA9S0K6_9GLOM</name>
<accession>A0ACA9S0K6</accession>
<reference evidence="1" key="1">
    <citation type="submission" date="2021-06" db="EMBL/GenBank/DDBJ databases">
        <authorList>
            <person name="Kallberg Y."/>
            <person name="Tangrot J."/>
            <person name="Rosling A."/>
        </authorList>
    </citation>
    <scope>NUCLEOTIDE SEQUENCE</scope>
    <source>
        <strain evidence="1">MA461A</strain>
    </source>
</reference>
<feature type="non-terminal residue" evidence="1">
    <location>
        <position position="49"/>
    </location>
</feature>